<dbReference type="Proteomes" id="UP000298030">
    <property type="component" value="Unassembled WGS sequence"/>
</dbReference>
<organism evidence="2 3">
    <name type="scientific">Coprinellus micaceus</name>
    <name type="common">Glistening ink-cap mushroom</name>
    <name type="synonym">Coprinus micaceus</name>
    <dbReference type="NCBI Taxonomy" id="71717"/>
    <lineage>
        <taxon>Eukaryota</taxon>
        <taxon>Fungi</taxon>
        <taxon>Dikarya</taxon>
        <taxon>Basidiomycota</taxon>
        <taxon>Agaricomycotina</taxon>
        <taxon>Agaricomycetes</taxon>
        <taxon>Agaricomycetidae</taxon>
        <taxon>Agaricales</taxon>
        <taxon>Agaricineae</taxon>
        <taxon>Psathyrellaceae</taxon>
        <taxon>Coprinellus</taxon>
    </lineage>
</organism>
<proteinExistence type="predicted"/>
<gene>
    <name evidence="2" type="ORF">FA13DRAFT_17205</name>
</gene>
<accession>A0A4Y7U1K2</accession>
<evidence type="ECO:0000313" key="2">
    <source>
        <dbReference type="EMBL" id="TEB39672.1"/>
    </source>
</evidence>
<keyword evidence="3" id="KW-1185">Reference proteome</keyword>
<name>A0A4Y7U1K2_COPMI</name>
<dbReference type="AlphaFoldDB" id="A0A4Y7U1K2"/>
<evidence type="ECO:0000256" key="1">
    <source>
        <dbReference type="SAM" id="MobiDB-lite"/>
    </source>
</evidence>
<comment type="caution">
    <text evidence="2">The sequence shown here is derived from an EMBL/GenBank/DDBJ whole genome shotgun (WGS) entry which is preliminary data.</text>
</comment>
<feature type="region of interest" description="Disordered" evidence="1">
    <location>
        <begin position="35"/>
        <end position="57"/>
    </location>
</feature>
<reference evidence="2 3" key="1">
    <citation type="journal article" date="2019" name="Nat. Ecol. Evol.">
        <title>Megaphylogeny resolves global patterns of mushroom evolution.</title>
        <authorList>
            <person name="Varga T."/>
            <person name="Krizsan K."/>
            <person name="Foldi C."/>
            <person name="Dima B."/>
            <person name="Sanchez-Garcia M."/>
            <person name="Sanchez-Ramirez S."/>
            <person name="Szollosi G.J."/>
            <person name="Szarkandi J.G."/>
            <person name="Papp V."/>
            <person name="Albert L."/>
            <person name="Andreopoulos W."/>
            <person name="Angelini C."/>
            <person name="Antonin V."/>
            <person name="Barry K.W."/>
            <person name="Bougher N.L."/>
            <person name="Buchanan P."/>
            <person name="Buyck B."/>
            <person name="Bense V."/>
            <person name="Catcheside P."/>
            <person name="Chovatia M."/>
            <person name="Cooper J."/>
            <person name="Damon W."/>
            <person name="Desjardin D."/>
            <person name="Finy P."/>
            <person name="Geml J."/>
            <person name="Haridas S."/>
            <person name="Hughes K."/>
            <person name="Justo A."/>
            <person name="Karasinski D."/>
            <person name="Kautmanova I."/>
            <person name="Kiss B."/>
            <person name="Kocsube S."/>
            <person name="Kotiranta H."/>
            <person name="LaButti K.M."/>
            <person name="Lechner B.E."/>
            <person name="Liimatainen K."/>
            <person name="Lipzen A."/>
            <person name="Lukacs Z."/>
            <person name="Mihaltcheva S."/>
            <person name="Morgado L.N."/>
            <person name="Niskanen T."/>
            <person name="Noordeloos M.E."/>
            <person name="Ohm R.A."/>
            <person name="Ortiz-Santana B."/>
            <person name="Ovrebo C."/>
            <person name="Racz N."/>
            <person name="Riley R."/>
            <person name="Savchenko A."/>
            <person name="Shiryaev A."/>
            <person name="Soop K."/>
            <person name="Spirin V."/>
            <person name="Szebenyi C."/>
            <person name="Tomsovsky M."/>
            <person name="Tulloss R.E."/>
            <person name="Uehling J."/>
            <person name="Grigoriev I.V."/>
            <person name="Vagvolgyi C."/>
            <person name="Papp T."/>
            <person name="Martin F.M."/>
            <person name="Miettinen O."/>
            <person name="Hibbett D.S."/>
            <person name="Nagy L.G."/>
        </authorList>
    </citation>
    <scope>NUCLEOTIDE SEQUENCE [LARGE SCALE GENOMIC DNA]</scope>
    <source>
        <strain evidence="2 3">FP101781</strain>
    </source>
</reference>
<protein>
    <submittedName>
        <fullName evidence="2">Uncharacterized protein</fullName>
    </submittedName>
</protein>
<dbReference type="EMBL" id="QPFP01000001">
    <property type="protein sequence ID" value="TEB39672.1"/>
    <property type="molecule type" value="Genomic_DNA"/>
</dbReference>
<evidence type="ECO:0000313" key="3">
    <source>
        <dbReference type="Proteomes" id="UP000298030"/>
    </source>
</evidence>
<sequence>MSPTPRAPKPFGEVGRRRQEDLVLRVGRITHSARCHRTQSHTSGTGRRALLSHGIHSPDSQPRAWAFRSNIHHRMRQRQRAKYLQNILGTQVNAFLRRTPSLRRVRLVRSDVKAFRATLWNERGGGDFSALRLTGPAPFFAELTRLGWQGFCSSGSFHHWRAIERISPLWLGDQCMGKFVDGCLGGRLQGFYLPE</sequence>